<evidence type="ECO:0000313" key="2">
    <source>
        <dbReference type="EMBL" id="KAL0906622.1"/>
    </source>
</evidence>
<feature type="region of interest" description="Disordered" evidence="1">
    <location>
        <begin position="1"/>
        <end position="24"/>
    </location>
</feature>
<reference evidence="2 3" key="1">
    <citation type="journal article" date="2024" name="Plant Biotechnol. J.">
        <title>Dendrobium thyrsiflorum genome and its molecular insights into genes involved in important horticultural traits.</title>
        <authorList>
            <person name="Chen B."/>
            <person name="Wang J.Y."/>
            <person name="Zheng P.J."/>
            <person name="Li K.L."/>
            <person name="Liang Y.M."/>
            <person name="Chen X.F."/>
            <person name="Zhang C."/>
            <person name="Zhao X."/>
            <person name="He X."/>
            <person name="Zhang G.Q."/>
            <person name="Liu Z.J."/>
            <person name="Xu Q."/>
        </authorList>
    </citation>
    <scope>NUCLEOTIDE SEQUENCE [LARGE SCALE GENOMIC DNA]</scope>
    <source>
        <strain evidence="2">GZMU011</strain>
    </source>
</reference>
<comment type="caution">
    <text evidence="2">The sequence shown here is derived from an EMBL/GenBank/DDBJ whole genome shotgun (WGS) entry which is preliminary data.</text>
</comment>
<evidence type="ECO:0000256" key="1">
    <source>
        <dbReference type="SAM" id="MobiDB-lite"/>
    </source>
</evidence>
<protein>
    <submittedName>
        <fullName evidence="2">Uncharacterized protein</fullName>
    </submittedName>
</protein>
<name>A0ABD0U8D2_DENTH</name>
<keyword evidence="3" id="KW-1185">Reference proteome</keyword>
<gene>
    <name evidence="2" type="ORF">M5K25_025133</name>
</gene>
<accession>A0ABD0U8D2</accession>
<dbReference type="EMBL" id="JANQDX010000018">
    <property type="protein sequence ID" value="KAL0906622.1"/>
    <property type="molecule type" value="Genomic_DNA"/>
</dbReference>
<sequence length="193" mass="22002">MTVFKSLVPTSSLQTDDDDEGISEDQIFSTYKEVFERPPRQSSILPSIGSSFEECEDPLPKSSFVPIYDEPVFDEYDDDDMFFEVLDKPLYDDDQSEPDVQQELFTPSVHNKATNLIVISDKKIAIQDLSNGLDIEASIYFSRMLKETQMLSNNLTITKGPSTWAKLEMSKIGRQIDIGWIYPDRFSQPNPPP</sequence>
<dbReference type="Proteomes" id="UP001552299">
    <property type="component" value="Unassembled WGS sequence"/>
</dbReference>
<evidence type="ECO:0000313" key="3">
    <source>
        <dbReference type="Proteomes" id="UP001552299"/>
    </source>
</evidence>
<proteinExistence type="predicted"/>
<organism evidence="2 3">
    <name type="scientific">Dendrobium thyrsiflorum</name>
    <name type="common">Pinecone-like raceme dendrobium</name>
    <name type="synonym">Orchid</name>
    <dbReference type="NCBI Taxonomy" id="117978"/>
    <lineage>
        <taxon>Eukaryota</taxon>
        <taxon>Viridiplantae</taxon>
        <taxon>Streptophyta</taxon>
        <taxon>Embryophyta</taxon>
        <taxon>Tracheophyta</taxon>
        <taxon>Spermatophyta</taxon>
        <taxon>Magnoliopsida</taxon>
        <taxon>Liliopsida</taxon>
        <taxon>Asparagales</taxon>
        <taxon>Orchidaceae</taxon>
        <taxon>Epidendroideae</taxon>
        <taxon>Malaxideae</taxon>
        <taxon>Dendrobiinae</taxon>
        <taxon>Dendrobium</taxon>
    </lineage>
</organism>
<dbReference type="AlphaFoldDB" id="A0ABD0U8D2"/>